<evidence type="ECO:0008006" key="4">
    <source>
        <dbReference type="Google" id="ProtNLM"/>
    </source>
</evidence>
<dbReference type="RefSeq" id="WP_344096721.1">
    <property type="nucleotide sequence ID" value="NZ_BAAAHB010000118.1"/>
</dbReference>
<keyword evidence="3" id="KW-1185">Reference proteome</keyword>
<feature type="transmembrane region" description="Helical" evidence="1">
    <location>
        <begin position="36"/>
        <end position="52"/>
    </location>
</feature>
<organism evidence="2 3">
    <name type="scientific">Streptomyces stramineus</name>
    <dbReference type="NCBI Taxonomy" id="173861"/>
    <lineage>
        <taxon>Bacteria</taxon>
        <taxon>Bacillati</taxon>
        <taxon>Actinomycetota</taxon>
        <taxon>Actinomycetes</taxon>
        <taxon>Kitasatosporales</taxon>
        <taxon>Streptomycetaceae</taxon>
        <taxon>Streptomyces</taxon>
    </lineage>
</organism>
<feature type="transmembrane region" description="Helical" evidence="1">
    <location>
        <begin position="7"/>
        <end position="30"/>
    </location>
</feature>
<gene>
    <name evidence="2" type="ORF">GCM10009544_59550</name>
</gene>
<evidence type="ECO:0000313" key="2">
    <source>
        <dbReference type="EMBL" id="GAA0490784.1"/>
    </source>
</evidence>
<sequence length="60" mass="6569">MNRLVNAALTAFVCLPVLGFLLIFGARIQVQIPPETAYAATAALLGMAGGGYRHRRRRRQ</sequence>
<keyword evidence="1" id="KW-1133">Transmembrane helix</keyword>
<comment type="caution">
    <text evidence="2">The sequence shown here is derived from an EMBL/GenBank/DDBJ whole genome shotgun (WGS) entry which is preliminary data.</text>
</comment>
<evidence type="ECO:0000256" key="1">
    <source>
        <dbReference type="SAM" id="Phobius"/>
    </source>
</evidence>
<name>A0ABN1B619_9ACTN</name>
<protein>
    <recommendedName>
        <fullName evidence="4">PEP-CTERM protein-sorting domain-containing protein</fullName>
    </recommendedName>
</protein>
<evidence type="ECO:0000313" key="3">
    <source>
        <dbReference type="Proteomes" id="UP001499895"/>
    </source>
</evidence>
<reference evidence="2 3" key="1">
    <citation type="journal article" date="2019" name="Int. J. Syst. Evol. Microbiol.">
        <title>The Global Catalogue of Microorganisms (GCM) 10K type strain sequencing project: providing services to taxonomists for standard genome sequencing and annotation.</title>
        <authorList>
            <consortium name="The Broad Institute Genomics Platform"/>
            <consortium name="The Broad Institute Genome Sequencing Center for Infectious Disease"/>
            <person name="Wu L."/>
            <person name="Ma J."/>
        </authorList>
    </citation>
    <scope>NUCLEOTIDE SEQUENCE [LARGE SCALE GENOMIC DNA]</scope>
    <source>
        <strain evidence="2 3">JCM 10649</strain>
    </source>
</reference>
<keyword evidence="1" id="KW-0472">Membrane</keyword>
<accession>A0ABN1B619</accession>
<proteinExistence type="predicted"/>
<dbReference type="Proteomes" id="UP001499895">
    <property type="component" value="Unassembled WGS sequence"/>
</dbReference>
<keyword evidence="1" id="KW-0812">Transmembrane</keyword>
<dbReference type="EMBL" id="BAAAHB010000118">
    <property type="protein sequence ID" value="GAA0490784.1"/>
    <property type="molecule type" value="Genomic_DNA"/>
</dbReference>